<evidence type="ECO:0000256" key="2">
    <source>
        <dbReference type="ARBA" id="ARBA00022723"/>
    </source>
</evidence>
<sequence>MRYHFCPCCAAALADTDLDGQTRQTCSQQCGYVNWNNPVPVVAALVLLRGEVILVRQANWPAGWFGLVTGYLEKAEEPRNGAAREVAEELGLRAVRVERIGEYPFVEQNQLILAYAIECEGDIVLSDELSEYKRVPINKLQAWPFGTGRAVADWLRQQETRTAVA</sequence>
<evidence type="ECO:0000256" key="1">
    <source>
        <dbReference type="ARBA" id="ARBA00001946"/>
    </source>
</evidence>
<dbReference type="Proteomes" id="UP001172778">
    <property type="component" value="Unassembled WGS sequence"/>
</dbReference>
<gene>
    <name evidence="6" type="ORF">PZA18_01660</name>
</gene>
<evidence type="ECO:0000313" key="6">
    <source>
        <dbReference type="EMBL" id="MDK2122749.1"/>
    </source>
</evidence>
<evidence type="ECO:0000256" key="3">
    <source>
        <dbReference type="ARBA" id="ARBA00022801"/>
    </source>
</evidence>
<keyword evidence="2" id="KW-0479">Metal-binding</keyword>
<accession>A0ABT7DRQ7</accession>
<dbReference type="PROSITE" id="PS51462">
    <property type="entry name" value="NUDIX"/>
    <property type="match status" value="1"/>
</dbReference>
<dbReference type="EMBL" id="JARRAF010000001">
    <property type="protein sequence ID" value="MDK2122749.1"/>
    <property type="molecule type" value="Genomic_DNA"/>
</dbReference>
<dbReference type="PROSITE" id="PS00893">
    <property type="entry name" value="NUDIX_BOX"/>
    <property type="match status" value="1"/>
</dbReference>
<comment type="cofactor">
    <cofactor evidence="1">
        <name>Mg(2+)</name>
        <dbReference type="ChEBI" id="CHEBI:18420"/>
    </cofactor>
</comment>
<organism evidence="6 7">
    <name type="scientific">Parachitinimonas caeni</name>
    <dbReference type="NCBI Taxonomy" id="3031301"/>
    <lineage>
        <taxon>Bacteria</taxon>
        <taxon>Pseudomonadati</taxon>
        <taxon>Pseudomonadota</taxon>
        <taxon>Betaproteobacteria</taxon>
        <taxon>Neisseriales</taxon>
        <taxon>Chitinibacteraceae</taxon>
        <taxon>Parachitinimonas</taxon>
    </lineage>
</organism>
<dbReference type="InterPro" id="IPR020084">
    <property type="entry name" value="NUDIX_hydrolase_CS"/>
</dbReference>
<dbReference type="PANTHER" id="PTHR42904:SF12">
    <property type="entry name" value="ADP-RIBOSE PYROPHOSPHATASE-RELATED"/>
    <property type="match status" value="1"/>
</dbReference>
<evidence type="ECO:0000313" key="7">
    <source>
        <dbReference type="Proteomes" id="UP001172778"/>
    </source>
</evidence>
<dbReference type="Gene3D" id="3.90.79.10">
    <property type="entry name" value="Nucleoside Triphosphate Pyrophosphohydrolase"/>
    <property type="match status" value="1"/>
</dbReference>
<feature type="domain" description="Nudix hydrolase" evidence="5">
    <location>
        <begin position="37"/>
        <end position="157"/>
    </location>
</feature>
<dbReference type="InterPro" id="IPR000086">
    <property type="entry name" value="NUDIX_hydrolase_dom"/>
</dbReference>
<dbReference type="RefSeq" id="WP_284099026.1">
    <property type="nucleotide sequence ID" value="NZ_JARRAF010000001.1"/>
</dbReference>
<protein>
    <submittedName>
        <fullName evidence="6">NUDIX hydrolase</fullName>
        <ecNumber evidence="6">3.6.-.-</ecNumber>
    </submittedName>
</protein>
<dbReference type="Pfam" id="PF00293">
    <property type="entry name" value="NUDIX"/>
    <property type="match status" value="1"/>
</dbReference>
<reference evidence="6" key="1">
    <citation type="submission" date="2023-03" db="EMBL/GenBank/DDBJ databases">
        <title>Chitinimonas shenzhenensis gen. nov., sp. nov., a novel member of family Burkholderiaceae isolated from activated sludge collected in Shen Zhen, China.</title>
        <authorList>
            <person name="Wang X."/>
        </authorList>
    </citation>
    <scope>NUCLEOTIDE SEQUENCE</scope>
    <source>
        <strain evidence="6">DQS-5</strain>
    </source>
</reference>
<keyword evidence="3 6" id="KW-0378">Hydrolase</keyword>
<keyword evidence="4" id="KW-0460">Magnesium</keyword>
<dbReference type="InterPro" id="IPR015797">
    <property type="entry name" value="NUDIX_hydrolase-like_dom_sf"/>
</dbReference>
<evidence type="ECO:0000259" key="5">
    <source>
        <dbReference type="PROSITE" id="PS51462"/>
    </source>
</evidence>
<dbReference type="InterPro" id="IPR050241">
    <property type="entry name" value="NAD-cap_RNA_hydrolase_NudC"/>
</dbReference>
<dbReference type="EC" id="3.6.-.-" evidence="6"/>
<keyword evidence="7" id="KW-1185">Reference proteome</keyword>
<evidence type="ECO:0000256" key="4">
    <source>
        <dbReference type="ARBA" id="ARBA00022842"/>
    </source>
</evidence>
<dbReference type="SUPFAM" id="SSF55811">
    <property type="entry name" value="Nudix"/>
    <property type="match status" value="1"/>
</dbReference>
<proteinExistence type="predicted"/>
<name>A0ABT7DRQ7_9NEIS</name>
<comment type="caution">
    <text evidence="6">The sequence shown here is derived from an EMBL/GenBank/DDBJ whole genome shotgun (WGS) entry which is preliminary data.</text>
</comment>
<dbReference type="GO" id="GO:0016787">
    <property type="term" value="F:hydrolase activity"/>
    <property type="evidence" value="ECO:0007669"/>
    <property type="project" value="UniProtKB-KW"/>
</dbReference>
<dbReference type="PANTHER" id="PTHR42904">
    <property type="entry name" value="NUDIX HYDROLASE, NUDC SUBFAMILY"/>
    <property type="match status" value="1"/>
</dbReference>